<name>A0ABW1KUH3_9PROT</name>
<protein>
    <submittedName>
        <fullName evidence="2">PaaI family thioesterase</fullName>
        <ecNumber evidence="2">3.1.2.-</ecNumber>
    </submittedName>
</protein>
<organism evidence="2 3">
    <name type="scientific">Hyphococcus aureus</name>
    <dbReference type="NCBI Taxonomy" id="2666033"/>
    <lineage>
        <taxon>Bacteria</taxon>
        <taxon>Pseudomonadati</taxon>
        <taxon>Pseudomonadota</taxon>
        <taxon>Alphaproteobacteria</taxon>
        <taxon>Parvularculales</taxon>
        <taxon>Parvularculaceae</taxon>
        <taxon>Hyphococcus</taxon>
    </lineage>
</organism>
<dbReference type="GO" id="GO:0016787">
    <property type="term" value="F:hydrolase activity"/>
    <property type="evidence" value="ECO:0007669"/>
    <property type="project" value="UniProtKB-KW"/>
</dbReference>
<proteinExistence type="predicted"/>
<keyword evidence="3" id="KW-1185">Reference proteome</keyword>
<sequence length="150" mass="16945">MARTRTTSERHTDILNGYKAGGSRFNDWSREKLGEFGLLEWSWGHISMRWDIDDRFIMPDGVMFGGHIASVADHVAGLTAMTVLSDNRERFRTSRLETNYFRPLTAPLATIEGRVTNASASLIHVEADILNGEEKLAARIYAVQMRRMTG</sequence>
<dbReference type="EMBL" id="JBHPON010000001">
    <property type="protein sequence ID" value="MFC6034217.1"/>
    <property type="molecule type" value="Genomic_DNA"/>
</dbReference>
<dbReference type="Proteomes" id="UP001596116">
    <property type="component" value="Unassembled WGS sequence"/>
</dbReference>
<feature type="domain" description="Thioesterase" evidence="1">
    <location>
        <begin position="61"/>
        <end position="137"/>
    </location>
</feature>
<dbReference type="Gene3D" id="3.10.129.10">
    <property type="entry name" value="Hotdog Thioesterase"/>
    <property type="match status" value="1"/>
</dbReference>
<dbReference type="CDD" id="cd03443">
    <property type="entry name" value="PaaI_thioesterase"/>
    <property type="match status" value="1"/>
</dbReference>
<evidence type="ECO:0000259" key="1">
    <source>
        <dbReference type="Pfam" id="PF03061"/>
    </source>
</evidence>
<gene>
    <name evidence="2" type="ORF">ACFMB1_01605</name>
</gene>
<dbReference type="InterPro" id="IPR029069">
    <property type="entry name" value="HotDog_dom_sf"/>
</dbReference>
<dbReference type="SUPFAM" id="SSF54637">
    <property type="entry name" value="Thioesterase/thiol ester dehydrase-isomerase"/>
    <property type="match status" value="1"/>
</dbReference>
<evidence type="ECO:0000313" key="2">
    <source>
        <dbReference type="EMBL" id="MFC6034217.1"/>
    </source>
</evidence>
<dbReference type="InterPro" id="IPR006683">
    <property type="entry name" value="Thioestr_dom"/>
</dbReference>
<dbReference type="EC" id="3.1.2.-" evidence="2"/>
<reference evidence="2 3" key="1">
    <citation type="submission" date="2024-09" db="EMBL/GenBank/DDBJ databases">
        <authorList>
            <person name="Zhang Z.-H."/>
        </authorList>
    </citation>
    <scope>NUCLEOTIDE SEQUENCE [LARGE SCALE GENOMIC DNA]</scope>
    <source>
        <strain evidence="2 3">HHTR114</strain>
    </source>
</reference>
<keyword evidence="2" id="KW-0378">Hydrolase</keyword>
<dbReference type="RefSeq" id="WP_379880470.1">
    <property type="nucleotide sequence ID" value="NZ_JBHPON010000001.1"/>
</dbReference>
<evidence type="ECO:0000313" key="3">
    <source>
        <dbReference type="Proteomes" id="UP001596116"/>
    </source>
</evidence>
<dbReference type="Pfam" id="PF03061">
    <property type="entry name" value="4HBT"/>
    <property type="match status" value="1"/>
</dbReference>
<comment type="caution">
    <text evidence="2">The sequence shown here is derived from an EMBL/GenBank/DDBJ whole genome shotgun (WGS) entry which is preliminary data.</text>
</comment>
<accession>A0ABW1KUH3</accession>